<dbReference type="AlphaFoldDB" id="A0AB34K371"/>
<feature type="domain" description="Glycosyltransferase subfamily 4-like N-terminal" evidence="1">
    <location>
        <begin position="12"/>
        <end position="167"/>
    </location>
</feature>
<protein>
    <recommendedName>
        <fullName evidence="1">Glycosyltransferase subfamily 4-like N-terminal domain-containing protein</fullName>
    </recommendedName>
</protein>
<dbReference type="GO" id="GO:0016757">
    <property type="term" value="F:glycosyltransferase activity"/>
    <property type="evidence" value="ECO:0007669"/>
    <property type="project" value="TreeGrafter"/>
</dbReference>
<dbReference type="Proteomes" id="UP001515480">
    <property type="component" value="Unassembled WGS sequence"/>
</dbReference>
<reference evidence="2 3" key="1">
    <citation type="journal article" date="2024" name="Science">
        <title>Giant polyketide synthase enzymes in the biosynthesis of giant marine polyether toxins.</title>
        <authorList>
            <person name="Fallon T.R."/>
            <person name="Shende V.V."/>
            <person name="Wierzbicki I.H."/>
            <person name="Pendleton A.L."/>
            <person name="Watervoot N.F."/>
            <person name="Auber R.P."/>
            <person name="Gonzalez D.J."/>
            <person name="Wisecaver J.H."/>
            <person name="Moore B.S."/>
        </authorList>
    </citation>
    <scope>NUCLEOTIDE SEQUENCE [LARGE SCALE GENOMIC DNA]</scope>
    <source>
        <strain evidence="2 3">12B1</strain>
    </source>
</reference>
<gene>
    <name evidence="2" type="ORF">AB1Y20_016054</name>
</gene>
<dbReference type="EMBL" id="JBGBPQ010000003">
    <property type="protein sequence ID" value="KAL1527386.1"/>
    <property type="molecule type" value="Genomic_DNA"/>
</dbReference>
<proteinExistence type="predicted"/>
<dbReference type="PANTHER" id="PTHR45947:SF3">
    <property type="entry name" value="SULFOQUINOVOSYL TRANSFERASE SQD2"/>
    <property type="match status" value="1"/>
</dbReference>
<organism evidence="2 3">
    <name type="scientific">Prymnesium parvum</name>
    <name type="common">Toxic golden alga</name>
    <dbReference type="NCBI Taxonomy" id="97485"/>
    <lineage>
        <taxon>Eukaryota</taxon>
        <taxon>Haptista</taxon>
        <taxon>Haptophyta</taxon>
        <taxon>Prymnesiophyceae</taxon>
        <taxon>Prymnesiales</taxon>
        <taxon>Prymnesiaceae</taxon>
        <taxon>Prymnesium</taxon>
    </lineage>
</organism>
<comment type="caution">
    <text evidence="2">The sequence shown here is derived from an EMBL/GenBank/DDBJ whole genome shotgun (WGS) entry which is preliminary data.</text>
</comment>
<keyword evidence="3" id="KW-1185">Reference proteome</keyword>
<dbReference type="Pfam" id="PF13439">
    <property type="entry name" value="Glyco_transf_4"/>
    <property type="match status" value="1"/>
</dbReference>
<evidence type="ECO:0000259" key="1">
    <source>
        <dbReference type="Pfam" id="PF13439"/>
    </source>
</evidence>
<evidence type="ECO:0000313" key="3">
    <source>
        <dbReference type="Proteomes" id="UP001515480"/>
    </source>
</evidence>
<dbReference type="Gene3D" id="3.40.50.2000">
    <property type="entry name" value="Glycogen Phosphorylase B"/>
    <property type="match status" value="2"/>
</dbReference>
<name>A0AB34K371_PRYPA</name>
<accession>A0AB34K371</accession>
<sequence>MRVLQLVPALRVGGVERGVLEVDDALVAARGASFVASSGGPLASSLRGEHLHWRLLARRDPLSVLLLNPLVLALWLRRHRIDVVHARSRCLVVSALLARLVVPRVRLVATWHGYYTSGSLVRRSFNRLLLLATRVILPSHFIWTHVSEEYPHADRTHWRMVYRGVRPAAAAPSPPADAEWVVLLPARLSRSKGHRHLIAALEQLPRWTVDGDGERVRIVGRLVGAAPPPSAAFRLPRWAAAAVGARTPYACEVEGWVCAARGKGVALSVQPYTTSMQAGRLSTPREEGRCIAVASPASQREYSLAKVVAMPSTRPEAFGRVLVEALSAQRLVVAFHHGAVGEICAAVWESAAAAVKAGTDDLSIKWARVTAVHVGVLLMGAVFLVAPNDVVGLRCAIEAAIEMPQEERLWRTKLAADATQTCFALKTFTERTLSVYREAVA</sequence>
<evidence type="ECO:0000313" key="2">
    <source>
        <dbReference type="EMBL" id="KAL1527386.1"/>
    </source>
</evidence>
<dbReference type="InterPro" id="IPR028098">
    <property type="entry name" value="Glyco_trans_4-like_N"/>
</dbReference>
<dbReference type="InterPro" id="IPR050194">
    <property type="entry name" value="Glycosyltransferase_grp1"/>
</dbReference>
<dbReference type="PANTHER" id="PTHR45947">
    <property type="entry name" value="SULFOQUINOVOSYL TRANSFERASE SQD2"/>
    <property type="match status" value="1"/>
</dbReference>
<dbReference type="SUPFAM" id="SSF53756">
    <property type="entry name" value="UDP-Glycosyltransferase/glycogen phosphorylase"/>
    <property type="match status" value="2"/>
</dbReference>